<feature type="compositionally biased region" description="Low complexity" evidence="1">
    <location>
        <begin position="198"/>
        <end position="207"/>
    </location>
</feature>
<reference evidence="3 4" key="1">
    <citation type="submission" date="2018-09" db="EMBL/GenBank/DDBJ databases">
        <authorList>
            <person name="Li J."/>
        </authorList>
    </citation>
    <scope>NUCLEOTIDE SEQUENCE [LARGE SCALE GENOMIC DNA]</scope>
    <source>
        <strain evidence="3 4">2129</strain>
    </source>
</reference>
<feature type="compositionally biased region" description="Basic and acidic residues" evidence="1">
    <location>
        <begin position="208"/>
        <end position="219"/>
    </location>
</feature>
<keyword evidence="2" id="KW-0472">Membrane</keyword>
<feature type="transmembrane region" description="Helical" evidence="2">
    <location>
        <begin position="82"/>
        <end position="107"/>
    </location>
</feature>
<feature type="region of interest" description="Disordered" evidence="1">
    <location>
        <begin position="186"/>
        <end position="219"/>
    </location>
</feature>
<sequence length="219" mass="24085">MVGTTAHVFHDVDLSPLNREQTLLHEYAHILHDDVRTDTSGTHLRSMFDDLAERRAETTEMLLLRELHRRQETRGRPRPCEVITFLSASDALGSILFICSSIADVLARPVLGGSEARSYLLVAVVVLFLVGLTSGVVHRLVSRARKNLSLRLTSAVVRPLWTTTTTLHPGVRLPGQPLRDTYRRRCHQAPRSRPVVTAAAGAPAGRPEPGRGREAGGSP</sequence>
<gene>
    <name evidence="3" type="ORF">D5R93_09765</name>
</gene>
<keyword evidence="2" id="KW-0812">Transmembrane</keyword>
<keyword evidence="4" id="KW-1185">Reference proteome</keyword>
<proteinExistence type="predicted"/>
<dbReference type="Proteomes" id="UP000273001">
    <property type="component" value="Chromosome"/>
</dbReference>
<accession>A0ABM6Z4D1</accession>
<evidence type="ECO:0000313" key="4">
    <source>
        <dbReference type="Proteomes" id="UP000273001"/>
    </source>
</evidence>
<evidence type="ECO:0000313" key="3">
    <source>
        <dbReference type="EMBL" id="AYD90216.1"/>
    </source>
</evidence>
<evidence type="ECO:0000256" key="2">
    <source>
        <dbReference type="SAM" id="Phobius"/>
    </source>
</evidence>
<name>A0ABM6Z4D1_9ACTO</name>
<feature type="transmembrane region" description="Helical" evidence="2">
    <location>
        <begin position="119"/>
        <end position="141"/>
    </location>
</feature>
<dbReference type="EMBL" id="CP032514">
    <property type="protein sequence ID" value="AYD90216.1"/>
    <property type="molecule type" value="Genomic_DNA"/>
</dbReference>
<keyword evidence="2" id="KW-1133">Transmembrane helix</keyword>
<organism evidence="3 4">
    <name type="scientific">Actinomyces lilanjuaniae</name>
    <dbReference type="NCBI Taxonomy" id="2321394"/>
    <lineage>
        <taxon>Bacteria</taxon>
        <taxon>Bacillati</taxon>
        <taxon>Actinomycetota</taxon>
        <taxon>Actinomycetes</taxon>
        <taxon>Actinomycetales</taxon>
        <taxon>Actinomycetaceae</taxon>
        <taxon>Actinomyces</taxon>
    </lineage>
</organism>
<evidence type="ECO:0000256" key="1">
    <source>
        <dbReference type="SAM" id="MobiDB-lite"/>
    </source>
</evidence>
<protein>
    <submittedName>
        <fullName evidence="3">Uncharacterized protein</fullName>
    </submittedName>
</protein>